<sequence>MNPLIQGCPTYGPRAASCADSNNCTPMAFHCIIHQQHLCAKQLNLEYVMTVFVKSVNFIISRALNHRIFKEFLKEIECEYDDVLYHSEVRWLSRGKILKRFFALRHEIEILVKNKLICHVYADVNAFQSKLQLFIQQSEPEILVHFPTRMTELLRLLSDHFDERFTDFHELKNDIRIFENPFSIDVSTAPIELQLELIEKIRLSQVLCTLGTKTSYRRPQNQKNEFCHKLSPVRR</sequence>
<reference evidence="1 2" key="1">
    <citation type="journal article" date="2024" name="Insects">
        <title>An Improved Chromosome-Level Genome Assembly of the Firefly Pyrocoelia pectoralis.</title>
        <authorList>
            <person name="Fu X."/>
            <person name="Meyer-Rochow V.B."/>
            <person name="Ballantyne L."/>
            <person name="Zhu X."/>
        </authorList>
    </citation>
    <scope>NUCLEOTIDE SEQUENCE [LARGE SCALE GENOMIC DNA]</scope>
    <source>
        <strain evidence="1">XCY_ONT2</strain>
    </source>
</reference>
<proteinExistence type="predicted"/>
<organism evidence="1 2">
    <name type="scientific">Pyrocoelia pectoralis</name>
    <dbReference type="NCBI Taxonomy" id="417401"/>
    <lineage>
        <taxon>Eukaryota</taxon>
        <taxon>Metazoa</taxon>
        <taxon>Ecdysozoa</taxon>
        <taxon>Arthropoda</taxon>
        <taxon>Hexapoda</taxon>
        <taxon>Insecta</taxon>
        <taxon>Pterygota</taxon>
        <taxon>Neoptera</taxon>
        <taxon>Endopterygota</taxon>
        <taxon>Coleoptera</taxon>
        <taxon>Polyphaga</taxon>
        <taxon>Elateriformia</taxon>
        <taxon>Elateroidea</taxon>
        <taxon>Lampyridae</taxon>
        <taxon>Lampyrinae</taxon>
        <taxon>Pyrocoelia</taxon>
    </lineage>
</organism>
<dbReference type="AlphaFoldDB" id="A0AAN7VFS5"/>
<evidence type="ECO:0000313" key="1">
    <source>
        <dbReference type="EMBL" id="KAK5643169.1"/>
    </source>
</evidence>
<evidence type="ECO:0000313" key="2">
    <source>
        <dbReference type="Proteomes" id="UP001329430"/>
    </source>
</evidence>
<dbReference type="Proteomes" id="UP001329430">
    <property type="component" value="Chromosome 5"/>
</dbReference>
<dbReference type="PANTHER" id="PTHR45913">
    <property type="entry name" value="EPM2A-INTERACTING PROTEIN 1"/>
    <property type="match status" value="1"/>
</dbReference>
<gene>
    <name evidence="1" type="ORF">RI129_007014</name>
</gene>
<dbReference type="PANTHER" id="PTHR45913:SF5">
    <property type="entry name" value="GENERAL TRANSCRIPTION FACTOR II-I REPEAT DOMAIN-CONTAINING PROTEIN 2A-LIKE PROTEIN"/>
    <property type="match status" value="1"/>
</dbReference>
<comment type="caution">
    <text evidence="1">The sequence shown here is derived from an EMBL/GenBank/DDBJ whole genome shotgun (WGS) entry which is preliminary data.</text>
</comment>
<protein>
    <submittedName>
        <fullName evidence="1">Uncharacterized protein</fullName>
    </submittedName>
</protein>
<keyword evidence="2" id="KW-1185">Reference proteome</keyword>
<name>A0AAN7VFS5_9COLE</name>
<accession>A0AAN7VFS5</accession>
<dbReference type="EMBL" id="JAVRBK010000005">
    <property type="protein sequence ID" value="KAK5643169.1"/>
    <property type="molecule type" value="Genomic_DNA"/>
</dbReference>